<comment type="caution">
    <text evidence="1">The sequence shown here is derived from an EMBL/GenBank/DDBJ whole genome shotgun (WGS) entry which is preliminary data.</text>
</comment>
<protein>
    <submittedName>
        <fullName evidence="1">Uncharacterized protein</fullName>
    </submittedName>
</protein>
<organism evidence="1 2">
    <name type="scientific">Candidatus Uhrbacteria bacterium RIFCSPLOWO2_01_FULL_55_36</name>
    <dbReference type="NCBI Taxonomy" id="1802404"/>
    <lineage>
        <taxon>Bacteria</taxon>
        <taxon>Candidatus Uhriibacteriota</taxon>
    </lineage>
</organism>
<dbReference type="AlphaFoldDB" id="A0A1F7V1U3"/>
<name>A0A1F7V1U3_9BACT</name>
<reference evidence="1 2" key="1">
    <citation type="journal article" date="2016" name="Nat. Commun.">
        <title>Thousands of microbial genomes shed light on interconnected biogeochemical processes in an aquifer system.</title>
        <authorList>
            <person name="Anantharaman K."/>
            <person name="Brown C.T."/>
            <person name="Hug L.A."/>
            <person name="Sharon I."/>
            <person name="Castelle C.J."/>
            <person name="Probst A.J."/>
            <person name="Thomas B.C."/>
            <person name="Singh A."/>
            <person name="Wilkins M.J."/>
            <person name="Karaoz U."/>
            <person name="Brodie E.L."/>
            <person name="Williams K.H."/>
            <person name="Hubbard S.S."/>
            <person name="Banfield J.F."/>
        </authorList>
    </citation>
    <scope>NUCLEOTIDE SEQUENCE [LARGE SCALE GENOMIC DNA]</scope>
</reference>
<evidence type="ECO:0000313" key="2">
    <source>
        <dbReference type="Proteomes" id="UP000177704"/>
    </source>
</evidence>
<gene>
    <name evidence="1" type="ORF">A3B36_02075</name>
</gene>
<accession>A0A1F7V1U3</accession>
<dbReference type="EMBL" id="MGEM01000023">
    <property type="protein sequence ID" value="OGL84501.1"/>
    <property type="molecule type" value="Genomic_DNA"/>
</dbReference>
<dbReference type="Proteomes" id="UP000177704">
    <property type="component" value="Unassembled WGS sequence"/>
</dbReference>
<sequence>MNQSRFQEVKKKFNELSQKGKDGLLRDMYRFSNDTKLFLENRLLGGSHGEEYVKQMEQETIGNVYQLPPGDIEGSVVNDIISKARKSGVNVGTIMKLEQLAYGGFIEFMNEYGYDSESYDSMACRHLGTYLKLVKEEIKDAHERSEMFAKAKKYLEDHNNLYTDGLDDVFEKETGIKIER</sequence>
<evidence type="ECO:0000313" key="1">
    <source>
        <dbReference type="EMBL" id="OGL84501.1"/>
    </source>
</evidence>
<proteinExistence type="predicted"/>